<dbReference type="InterPro" id="IPR022764">
    <property type="entry name" value="Peptidase_S54_rhomboid_dom"/>
</dbReference>
<feature type="domain" description="Peptidase S54 rhomboid" evidence="6">
    <location>
        <begin position="58"/>
        <end position="192"/>
    </location>
</feature>
<protein>
    <submittedName>
        <fullName evidence="7">Rhomboid family serine protease</fullName>
    </submittedName>
</protein>
<dbReference type="InterPro" id="IPR050925">
    <property type="entry name" value="Rhomboid_protease_S54"/>
</dbReference>
<dbReference type="EMBL" id="PEBW01000006">
    <property type="protein sequence ID" value="PTQ51288.1"/>
    <property type="molecule type" value="Genomic_DNA"/>
</dbReference>
<comment type="subcellular location">
    <subcellularLocation>
        <location evidence="1">Membrane</location>
        <topology evidence="1">Multi-pass membrane protein</topology>
    </subcellularLocation>
</comment>
<dbReference type="PANTHER" id="PTHR43731">
    <property type="entry name" value="RHOMBOID PROTEASE"/>
    <property type="match status" value="1"/>
</dbReference>
<organism evidence="7 8">
    <name type="scientific">Brockia lithotrophica</name>
    <dbReference type="NCBI Taxonomy" id="933949"/>
    <lineage>
        <taxon>Bacteria</taxon>
        <taxon>Bacillati</taxon>
        <taxon>Bacillota</taxon>
        <taxon>Bacilli</taxon>
        <taxon>Bacillales</taxon>
        <taxon>Bacillales Family X. Incertae Sedis</taxon>
        <taxon>Brockia</taxon>
    </lineage>
</organism>
<gene>
    <name evidence="7" type="ORF">BLITH_0114</name>
</gene>
<feature type="transmembrane region" description="Helical" evidence="5">
    <location>
        <begin position="21"/>
        <end position="41"/>
    </location>
</feature>
<sequence length="200" mass="22543">MIFLRTETPERFVRAYPLTTVFLTLILGTYVFSRLLVPLGLEGPLYAWGAFDPSSFVRGQFWRPVTAVFLHADFLHVLFNAFYVYLLSPPIETRVGKMGYLLFLFTAIASTTLFLLVTSSPPVIGASGIVYGFLGLYLYYIWKRAIWIDAASRQVVLFLLLFGFVQSFIPGISFFGHVGGFLGGFFFGALYHGGKYYPFS</sequence>
<dbReference type="InterPro" id="IPR035952">
    <property type="entry name" value="Rhomboid-like_sf"/>
</dbReference>
<dbReference type="PANTHER" id="PTHR43731:SF26">
    <property type="entry name" value="RHOMBOID-LIKE PROTEIN 10, CHLOROPLASTIC"/>
    <property type="match status" value="1"/>
</dbReference>
<keyword evidence="3 5" id="KW-1133">Transmembrane helix</keyword>
<feature type="transmembrane region" description="Helical" evidence="5">
    <location>
        <begin position="123"/>
        <end position="142"/>
    </location>
</feature>
<name>A0A2T5G539_9BACL</name>
<feature type="transmembrane region" description="Helical" evidence="5">
    <location>
        <begin position="61"/>
        <end position="86"/>
    </location>
</feature>
<dbReference type="GO" id="GO:0004252">
    <property type="term" value="F:serine-type endopeptidase activity"/>
    <property type="evidence" value="ECO:0007669"/>
    <property type="project" value="InterPro"/>
</dbReference>
<evidence type="ECO:0000256" key="3">
    <source>
        <dbReference type="ARBA" id="ARBA00022989"/>
    </source>
</evidence>
<dbReference type="Gene3D" id="1.20.1540.10">
    <property type="entry name" value="Rhomboid-like"/>
    <property type="match status" value="1"/>
</dbReference>
<keyword evidence="4 5" id="KW-0472">Membrane</keyword>
<keyword evidence="7" id="KW-0645">Protease</keyword>
<keyword evidence="7" id="KW-0378">Hydrolase</keyword>
<evidence type="ECO:0000256" key="2">
    <source>
        <dbReference type="ARBA" id="ARBA00022692"/>
    </source>
</evidence>
<evidence type="ECO:0000313" key="7">
    <source>
        <dbReference type="EMBL" id="PTQ51288.1"/>
    </source>
</evidence>
<comment type="caution">
    <text evidence="7">The sequence shown here is derived from an EMBL/GenBank/DDBJ whole genome shotgun (WGS) entry which is preliminary data.</text>
</comment>
<dbReference type="AlphaFoldDB" id="A0A2T5G539"/>
<proteinExistence type="predicted"/>
<reference evidence="7 8" key="1">
    <citation type="submission" date="2017-08" db="EMBL/GenBank/DDBJ databases">
        <title>Burning lignite coal seam in the remote Altai Mountains harbors a hydrogen-driven thermophilic microbial community.</title>
        <authorList>
            <person name="Kadnikov V.V."/>
            <person name="Mardanov A.V."/>
            <person name="Ivasenko D."/>
            <person name="Beletsky A.V."/>
            <person name="Karnachuk O.V."/>
            <person name="Ravin N.V."/>
        </authorList>
    </citation>
    <scope>NUCLEOTIDE SEQUENCE [LARGE SCALE GENOMIC DNA]</scope>
    <source>
        <strain evidence="7">AL31</strain>
    </source>
</reference>
<evidence type="ECO:0000259" key="6">
    <source>
        <dbReference type="Pfam" id="PF01694"/>
    </source>
</evidence>
<dbReference type="GO" id="GO:0016020">
    <property type="term" value="C:membrane"/>
    <property type="evidence" value="ECO:0007669"/>
    <property type="project" value="UniProtKB-SubCell"/>
</dbReference>
<feature type="transmembrane region" description="Helical" evidence="5">
    <location>
        <begin position="98"/>
        <end position="117"/>
    </location>
</feature>
<evidence type="ECO:0000256" key="1">
    <source>
        <dbReference type="ARBA" id="ARBA00004141"/>
    </source>
</evidence>
<evidence type="ECO:0000256" key="5">
    <source>
        <dbReference type="SAM" id="Phobius"/>
    </source>
</evidence>
<evidence type="ECO:0000313" key="8">
    <source>
        <dbReference type="Proteomes" id="UP000244016"/>
    </source>
</evidence>
<dbReference type="Pfam" id="PF01694">
    <property type="entry name" value="Rhomboid"/>
    <property type="match status" value="1"/>
</dbReference>
<evidence type="ECO:0000256" key="4">
    <source>
        <dbReference type="ARBA" id="ARBA00023136"/>
    </source>
</evidence>
<accession>A0A2T5G539</accession>
<dbReference type="SUPFAM" id="SSF144091">
    <property type="entry name" value="Rhomboid-like"/>
    <property type="match status" value="1"/>
</dbReference>
<feature type="transmembrane region" description="Helical" evidence="5">
    <location>
        <begin position="154"/>
        <end position="172"/>
    </location>
</feature>
<keyword evidence="2 5" id="KW-0812">Transmembrane</keyword>
<dbReference type="GO" id="GO:0006508">
    <property type="term" value="P:proteolysis"/>
    <property type="evidence" value="ECO:0007669"/>
    <property type="project" value="UniProtKB-KW"/>
</dbReference>
<dbReference type="Proteomes" id="UP000244016">
    <property type="component" value="Unassembled WGS sequence"/>
</dbReference>